<keyword evidence="7" id="KW-1185">Reference proteome</keyword>
<dbReference type="InterPro" id="IPR005670">
    <property type="entry name" value="PstB-like"/>
</dbReference>
<dbReference type="PANTHER" id="PTHR43423">
    <property type="entry name" value="ABC TRANSPORTER I FAMILY MEMBER 17"/>
    <property type="match status" value="1"/>
</dbReference>
<dbReference type="OrthoDB" id="9809450at2"/>
<dbReference type="InterPro" id="IPR027417">
    <property type="entry name" value="P-loop_NTPase"/>
</dbReference>
<dbReference type="Proteomes" id="UP000035337">
    <property type="component" value="Chromosome"/>
</dbReference>
<dbReference type="AlphaFoldDB" id="A0A0G3WJH4"/>
<dbReference type="GO" id="GO:0016887">
    <property type="term" value="F:ATP hydrolysis activity"/>
    <property type="evidence" value="ECO:0007669"/>
    <property type="project" value="InterPro"/>
</dbReference>
<keyword evidence="4" id="KW-0067">ATP-binding</keyword>
<dbReference type="GO" id="GO:0016020">
    <property type="term" value="C:membrane"/>
    <property type="evidence" value="ECO:0007669"/>
    <property type="project" value="InterPro"/>
</dbReference>
<dbReference type="PANTHER" id="PTHR43423:SF1">
    <property type="entry name" value="ABC TRANSPORTER I FAMILY MEMBER 17"/>
    <property type="match status" value="1"/>
</dbReference>
<dbReference type="InterPro" id="IPR003439">
    <property type="entry name" value="ABC_transporter-like_ATP-bd"/>
</dbReference>
<dbReference type="InterPro" id="IPR017871">
    <property type="entry name" value="ABC_transporter-like_CS"/>
</dbReference>
<dbReference type="CDD" id="cd03260">
    <property type="entry name" value="ABC_PstB_phosphate_transporter"/>
    <property type="match status" value="1"/>
</dbReference>
<keyword evidence="1" id="KW-0813">Transport</keyword>
<evidence type="ECO:0000313" key="7">
    <source>
        <dbReference type="Proteomes" id="UP000035337"/>
    </source>
</evidence>
<dbReference type="PATRIC" id="fig|1408281.3.peg.661"/>
<protein>
    <submittedName>
        <fullName evidence="6">Phosphate transporter subunit</fullName>
    </submittedName>
</protein>
<organism evidence="6 7">
    <name type="scientific">Endomicrobium proavitum</name>
    <dbReference type="NCBI Taxonomy" id="1408281"/>
    <lineage>
        <taxon>Bacteria</taxon>
        <taxon>Pseudomonadati</taxon>
        <taxon>Elusimicrobiota</taxon>
        <taxon>Endomicrobiia</taxon>
        <taxon>Endomicrobiales</taxon>
        <taxon>Endomicrobiaceae</taxon>
        <taxon>Endomicrobium</taxon>
    </lineage>
</organism>
<dbReference type="GO" id="GO:0005315">
    <property type="term" value="F:phosphate transmembrane transporter activity"/>
    <property type="evidence" value="ECO:0007669"/>
    <property type="project" value="InterPro"/>
</dbReference>
<dbReference type="Gene3D" id="3.40.50.300">
    <property type="entry name" value="P-loop containing nucleotide triphosphate hydrolases"/>
    <property type="match status" value="1"/>
</dbReference>
<dbReference type="PROSITE" id="PS00211">
    <property type="entry name" value="ABC_TRANSPORTER_1"/>
    <property type="match status" value="1"/>
</dbReference>
<accession>A0A0G3WJH4</accession>
<keyword evidence="3" id="KW-0547">Nucleotide-binding</keyword>
<evidence type="ECO:0000256" key="3">
    <source>
        <dbReference type="ARBA" id="ARBA00022741"/>
    </source>
</evidence>
<dbReference type="SUPFAM" id="SSF52540">
    <property type="entry name" value="P-loop containing nucleoside triphosphate hydrolases"/>
    <property type="match status" value="1"/>
</dbReference>
<name>A0A0G3WJH4_9BACT</name>
<feature type="domain" description="ABC transporter" evidence="5">
    <location>
        <begin position="5"/>
        <end position="245"/>
    </location>
</feature>
<evidence type="ECO:0000259" key="5">
    <source>
        <dbReference type="PROSITE" id="PS50893"/>
    </source>
</evidence>
<dbReference type="SMART" id="SM00382">
    <property type="entry name" value="AAA"/>
    <property type="match status" value="1"/>
</dbReference>
<sequence length="250" mass="28294">MADKIRVNNLSCFYNGKQVLESLNINVEENEILSIIGPANSGKTTFLRTLNRMNDFDANYSRKGEIYLDDKNIFDMNMEKLRKRVGMLFAMPIPLPMSIYENIIYAPKRLGLLSRKADQDAIVEQALKDASLWNEVKDRLDSSAMKLSGGQQQRLCIARILAINPEVILFDEPCSGLDPISTAKVEESMIELKERYTIVLVTNNVKQASRVGDRTAFFLMGKLIELGKTAELFVAPKNKRTEDYITGRFG</sequence>
<evidence type="ECO:0000256" key="4">
    <source>
        <dbReference type="ARBA" id="ARBA00022840"/>
    </source>
</evidence>
<dbReference type="PROSITE" id="PS50893">
    <property type="entry name" value="ABC_TRANSPORTER_2"/>
    <property type="match status" value="1"/>
</dbReference>
<dbReference type="EMBL" id="CP009498">
    <property type="protein sequence ID" value="AKL98025.1"/>
    <property type="molecule type" value="Genomic_DNA"/>
</dbReference>
<evidence type="ECO:0000256" key="1">
    <source>
        <dbReference type="ARBA" id="ARBA00022448"/>
    </source>
</evidence>
<dbReference type="RefSeq" id="WP_052570562.1">
    <property type="nucleotide sequence ID" value="NZ_CP009498.1"/>
</dbReference>
<proteinExistence type="predicted"/>
<evidence type="ECO:0000256" key="2">
    <source>
        <dbReference type="ARBA" id="ARBA00022592"/>
    </source>
</evidence>
<reference evidence="6 7" key="1">
    <citation type="submission" date="2014-09" db="EMBL/GenBank/DDBJ databases">
        <title>Complete genome sequence of Endomicrobium proavitum.</title>
        <authorList>
            <person name="Zheng H."/>
        </authorList>
    </citation>
    <scope>NUCLEOTIDE SEQUENCE [LARGE SCALE GENOMIC DNA]</scope>
    <source>
        <strain evidence="6 7">Rsa215</strain>
    </source>
</reference>
<gene>
    <name evidence="6" type="primary">pstB</name>
    <name evidence="6" type="ORF">Epro_0646</name>
</gene>
<dbReference type="InterPro" id="IPR003593">
    <property type="entry name" value="AAA+_ATPase"/>
</dbReference>
<dbReference type="Pfam" id="PF00005">
    <property type="entry name" value="ABC_tran"/>
    <property type="match status" value="1"/>
</dbReference>
<dbReference type="GO" id="GO:0005524">
    <property type="term" value="F:ATP binding"/>
    <property type="evidence" value="ECO:0007669"/>
    <property type="project" value="UniProtKB-KW"/>
</dbReference>
<dbReference type="GO" id="GO:0035435">
    <property type="term" value="P:phosphate ion transmembrane transport"/>
    <property type="evidence" value="ECO:0007669"/>
    <property type="project" value="InterPro"/>
</dbReference>
<dbReference type="STRING" id="1408281.Epro_0646"/>
<keyword evidence="2" id="KW-0592">Phosphate transport</keyword>
<evidence type="ECO:0000313" key="6">
    <source>
        <dbReference type="EMBL" id="AKL98025.1"/>
    </source>
</evidence>
<dbReference type="KEGG" id="epo:Epro_0646"/>